<proteinExistence type="predicted"/>
<protein>
    <submittedName>
        <fullName evidence="1">Uncharacterized protein</fullName>
    </submittedName>
</protein>
<sequence length="128" mass="15499">MVFKDLDYDNCSNFLKKIDDDYIRLSMIIHNVSLLNLDQYIDFNRIKPIYIYQSNSLFIYESLDDYKMIVPDKRQIHEKLFILKDFKIKHTKNDKVILLIFNDGSKIGILFYKQECLKEFLNFLNEIK</sequence>
<gene>
    <name evidence="1" type="ORF">A0H76_1713</name>
</gene>
<accession>A0A1X0QGY5</accession>
<reference evidence="1 2" key="1">
    <citation type="journal article" date="2017" name="Environ. Microbiol.">
        <title>Decay of the glycolytic pathway and adaptation to intranuclear parasitism within Enterocytozoonidae microsporidia.</title>
        <authorList>
            <person name="Wiredu Boakye D."/>
            <person name="Jaroenlak P."/>
            <person name="Prachumwat A."/>
            <person name="Williams T.A."/>
            <person name="Bateman K.S."/>
            <person name="Itsathitphaisarn O."/>
            <person name="Sritunyalucksana K."/>
            <person name="Paszkiewicz K.H."/>
            <person name="Moore K.A."/>
            <person name="Stentiford G.D."/>
            <person name="Williams B.A."/>
        </authorList>
    </citation>
    <scope>NUCLEOTIDE SEQUENCE [LARGE SCALE GENOMIC DNA]</scope>
    <source>
        <strain evidence="2">canceri</strain>
    </source>
</reference>
<name>A0A1X0QGY5_9MICR</name>
<dbReference type="VEuPathDB" id="MicrosporidiaDB:A0H76_1713"/>
<organism evidence="1 2">
    <name type="scientific">Hepatospora eriocheir</name>
    <dbReference type="NCBI Taxonomy" id="1081669"/>
    <lineage>
        <taxon>Eukaryota</taxon>
        <taxon>Fungi</taxon>
        <taxon>Fungi incertae sedis</taxon>
        <taxon>Microsporidia</taxon>
        <taxon>Hepatosporidae</taxon>
        <taxon>Hepatospora</taxon>
    </lineage>
</organism>
<comment type="caution">
    <text evidence="1">The sequence shown here is derived from an EMBL/GenBank/DDBJ whole genome shotgun (WGS) entry which is preliminary data.</text>
</comment>
<dbReference type="VEuPathDB" id="MicrosporidiaDB:HERIO_1953"/>
<evidence type="ECO:0000313" key="1">
    <source>
        <dbReference type="EMBL" id="ORD98924.1"/>
    </source>
</evidence>
<dbReference type="AlphaFoldDB" id="A0A1X0QGY5"/>
<dbReference type="Proteomes" id="UP000192501">
    <property type="component" value="Unassembled WGS sequence"/>
</dbReference>
<dbReference type="EMBL" id="LTAI01000378">
    <property type="protein sequence ID" value="ORD98924.1"/>
    <property type="molecule type" value="Genomic_DNA"/>
</dbReference>
<evidence type="ECO:0000313" key="2">
    <source>
        <dbReference type="Proteomes" id="UP000192501"/>
    </source>
</evidence>